<keyword evidence="6" id="KW-1185">Reference proteome</keyword>
<evidence type="ECO:0000256" key="1">
    <source>
        <dbReference type="ARBA" id="ARBA00023015"/>
    </source>
</evidence>
<evidence type="ECO:0000313" key="5">
    <source>
        <dbReference type="EMBL" id="KRM30434.1"/>
    </source>
</evidence>
<dbReference type="SMART" id="SM00345">
    <property type="entry name" value="HTH_GNTR"/>
    <property type="match status" value="1"/>
</dbReference>
<dbReference type="OrthoDB" id="574518at2"/>
<dbReference type="Pfam" id="PF07729">
    <property type="entry name" value="FCD"/>
    <property type="match status" value="1"/>
</dbReference>
<gene>
    <name evidence="5" type="ORF">FC83_GL001565</name>
</gene>
<dbReference type="Pfam" id="PF00392">
    <property type="entry name" value="GntR"/>
    <property type="match status" value="1"/>
</dbReference>
<dbReference type="InterPro" id="IPR036390">
    <property type="entry name" value="WH_DNA-bd_sf"/>
</dbReference>
<name>X0PPH7_9LACO</name>
<dbReference type="InterPro" id="IPR011711">
    <property type="entry name" value="GntR_C"/>
</dbReference>
<dbReference type="PANTHER" id="PTHR43537:SF24">
    <property type="entry name" value="GLUCONATE OPERON TRANSCRIPTIONAL REPRESSOR"/>
    <property type="match status" value="1"/>
</dbReference>
<dbReference type="InterPro" id="IPR036388">
    <property type="entry name" value="WH-like_DNA-bd_sf"/>
</dbReference>
<dbReference type="Proteomes" id="UP000051236">
    <property type="component" value="Unassembled WGS sequence"/>
</dbReference>
<dbReference type="SUPFAM" id="SSF46785">
    <property type="entry name" value="Winged helix' DNA-binding domain"/>
    <property type="match status" value="1"/>
</dbReference>
<keyword evidence="1" id="KW-0805">Transcription regulation</keyword>
<dbReference type="InterPro" id="IPR000524">
    <property type="entry name" value="Tscrpt_reg_HTH_GntR"/>
</dbReference>
<dbReference type="SUPFAM" id="SSF48008">
    <property type="entry name" value="GntR ligand-binding domain-like"/>
    <property type="match status" value="1"/>
</dbReference>
<evidence type="ECO:0000256" key="2">
    <source>
        <dbReference type="ARBA" id="ARBA00023125"/>
    </source>
</evidence>
<organism evidence="5 6">
    <name type="scientific">Agrilactobacillus composti DSM 18527 = JCM 14202</name>
    <dbReference type="NCBI Taxonomy" id="1423734"/>
    <lineage>
        <taxon>Bacteria</taxon>
        <taxon>Bacillati</taxon>
        <taxon>Bacillota</taxon>
        <taxon>Bacilli</taxon>
        <taxon>Lactobacillales</taxon>
        <taxon>Lactobacillaceae</taxon>
        <taxon>Agrilactobacillus</taxon>
    </lineage>
</organism>
<dbReference type="GO" id="GO:0003700">
    <property type="term" value="F:DNA-binding transcription factor activity"/>
    <property type="evidence" value="ECO:0007669"/>
    <property type="project" value="InterPro"/>
</dbReference>
<dbReference type="Gene3D" id="1.10.10.10">
    <property type="entry name" value="Winged helix-like DNA-binding domain superfamily/Winged helix DNA-binding domain"/>
    <property type="match status" value="1"/>
</dbReference>
<dbReference type="CDD" id="cd07377">
    <property type="entry name" value="WHTH_GntR"/>
    <property type="match status" value="1"/>
</dbReference>
<dbReference type="InterPro" id="IPR008920">
    <property type="entry name" value="TF_FadR/GntR_C"/>
</dbReference>
<dbReference type="eggNOG" id="COG1802">
    <property type="taxonomic scope" value="Bacteria"/>
</dbReference>
<dbReference type="PANTHER" id="PTHR43537">
    <property type="entry name" value="TRANSCRIPTIONAL REGULATOR, GNTR FAMILY"/>
    <property type="match status" value="1"/>
</dbReference>
<sequence>MTNSINSQHLAVKFNFNQPKPISTILYDTLKDAILAGMMPLGERINEHHLATSLNISRTPVRKALKQLTTDGLTEYLPNRGTVIKSISVTKVQEIFSIRQALEKLIYTSFIAQYSANDLLTLTRFRHHMISHENMNQVPDLLRDFHNFNQKIIRTSNLTTVASMLADLDTYFKNFRNYSLATQNRRRLATYEHLFIINCIQSQDLVSLQTAVYKHIQDSEEAALRKFAVIANASGVTRYQSRQTKLDQPLFCDGTQCAAKHALERLLR</sequence>
<dbReference type="PROSITE" id="PS50949">
    <property type="entry name" value="HTH_GNTR"/>
    <property type="match status" value="1"/>
</dbReference>
<keyword evidence="2" id="KW-0238">DNA-binding</keyword>
<dbReference type="EMBL" id="AZGA01000088">
    <property type="protein sequence ID" value="KRM30434.1"/>
    <property type="molecule type" value="Genomic_DNA"/>
</dbReference>
<protein>
    <recommendedName>
        <fullName evidence="4">HTH gntR-type domain-containing protein</fullName>
    </recommendedName>
</protein>
<comment type="caution">
    <text evidence="5">The sequence shown here is derived from an EMBL/GenBank/DDBJ whole genome shotgun (WGS) entry which is preliminary data.</text>
</comment>
<dbReference type="Gene3D" id="1.20.120.530">
    <property type="entry name" value="GntR ligand-binding domain-like"/>
    <property type="match status" value="1"/>
</dbReference>
<dbReference type="AlphaFoldDB" id="X0PPH7"/>
<evidence type="ECO:0000313" key="6">
    <source>
        <dbReference type="Proteomes" id="UP000051236"/>
    </source>
</evidence>
<dbReference type="PATRIC" id="fig|1423734.3.peg.1584"/>
<reference evidence="5 6" key="1">
    <citation type="journal article" date="2015" name="Genome Announc.">
        <title>Expanding the biotechnology potential of lactobacilli through comparative genomics of 213 strains and associated genera.</title>
        <authorList>
            <person name="Sun Z."/>
            <person name="Harris H.M."/>
            <person name="McCann A."/>
            <person name="Guo C."/>
            <person name="Argimon S."/>
            <person name="Zhang W."/>
            <person name="Yang X."/>
            <person name="Jeffery I.B."/>
            <person name="Cooney J.C."/>
            <person name="Kagawa T.F."/>
            <person name="Liu W."/>
            <person name="Song Y."/>
            <person name="Salvetti E."/>
            <person name="Wrobel A."/>
            <person name="Rasinkangas P."/>
            <person name="Parkhill J."/>
            <person name="Rea M.C."/>
            <person name="O'Sullivan O."/>
            <person name="Ritari J."/>
            <person name="Douillard F.P."/>
            <person name="Paul Ross R."/>
            <person name="Yang R."/>
            <person name="Briner A.E."/>
            <person name="Felis G.E."/>
            <person name="de Vos W.M."/>
            <person name="Barrangou R."/>
            <person name="Klaenhammer T.R."/>
            <person name="Caufield P.W."/>
            <person name="Cui Y."/>
            <person name="Zhang H."/>
            <person name="O'Toole P.W."/>
        </authorList>
    </citation>
    <scope>NUCLEOTIDE SEQUENCE [LARGE SCALE GENOMIC DNA]</scope>
    <source>
        <strain evidence="5 6">DSM 18527</strain>
    </source>
</reference>
<keyword evidence="3" id="KW-0804">Transcription</keyword>
<feature type="domain" description="HTH gntR-type" evidence="4">
    <location>
        <begin position="20"/>
        <end position="87"/>
    </location>
</feature>
<proteinExistence type="predicted"/>
<evidence type="ECO:0000259" key="4">
    <source>
        <dbReference type="PROSITE" id="PS50949"/>
    </source>
</evidence>
<accession>X0PPH7</accession>
<dbReference type="GO" id="GO:0003677">
    <property type="term" value="F:DNA binding"/>
    <property type="evidence" value="ECO:0007669"/>
    <property type="project" value="UniProtKB-KW"/>
</dbReference>
<dbReference type="STRING" id="1423734.FC83_GL001565"/>
<dbReference type="RefSeq" id="WP_052004498.1">
    <property type="nucleotide sequence ID" value="NZ_AZGA01000088.1"/>
</dbReference>
<evidence type="ECO:0000256" key="3">
    <source>
        <dbReference type="ARBA" id="ARBA00023163"/>
    </source>
</evidence>